<dbReference type="Pfam" id="PF02771">
    <property type="entry name" value="Acyl-CoA_dh_N"/>
    <property type="match status" value="1"/>
</dbReference>
<keyword evidence="1" id="KW-0285">Flavoprotein</keyword>
<dbReference type="PANTHER" id="PTHR43884:SF20">
    <property type="entry name" value="ACYL-COA DEHYDROGENASE FADE28"/>
    <property type="match status" value="1"/>
</dbReference>
<accession>A0ABW4GBN3</accession>
<evidence type="ECO:0000259" key="4">
    <source>
        <dbReference type="Pfam" id="PF00441"/>
    </source>
</evidence>
<dbReference type="GO" id="GO:0016491">
    <property type="term" value="F:oxidoreductase activity"/>
    <property type="evidence" value="ECO:0007669"/>
    <property type="project" value="UniProtKB-KW"/>
</dbReference>
<organism evidence="6 7">
    <name type="scientific">Nonomuraea guangzhouensis</name>
    <dbReference type="NCBI Taxonomy" id="1291555"/>
    <lineage>
        <taxon>Bacteria</taxon>
        <taxon>Bacillati</taxon>
        <taxon>Actinomycetota</taxon>
        <taxon>Actinomycetes</taxon>
        <taxon>Streptosporangiales</taxon>
        <taxon>Streptosporangiaceae</taxon>
        <taxon>Nonomuraea</taxon>
    </lineage>
</organism>
<evidence type="ECO:0000313" key="6">
    <source>
        <dbReference type="EMBL" id="MFD1539656.1"/>
    </source>
</evidence>
<feature type="domain" description="Acyl-CoA dehydrogenase/oxidase N-terminal" evidence="5">
    <location>
        <begin position="12"/>
        <end position="124"/>
    </location>
</feature>
<keyword evidence="7" id="KW-1185">Reference proteome</keyword>
<dbReference type="Proteomes" id="UP001597097">
    <property type="component" value="Unassembled WGS sequence"/>
</dbReference>
<dbReference type="InterPro" id="IPR009075">
    <property type="entry name" value="AcylCo_DH/oxidase_C"/>
</dbReference>
<evidence type="ECO:0000313" key="7">
    <source>
        <dbReference type="Proteomes" id="UP001597097"/>
    </source>
</evidence>
<name>A0ABW4GBN3_9ACTN</name>
<dbReference type="Pfam" id="PF00441">
    <property type="entry name" value="Acyl-CoA_dh_1"/>
    <property type="match status" value="1"/>
</dbReference>
<dbReference type="InterPro" id="IPR013786">
    <property type="entry name" value="AcylCoA_DH/ox_N"/>
</dbReference>
<evidence type="ECO:0000259" key="5">
    <source>
        <dbReference type="Pfam" id="PF02771"/>
    </source>
</evidence>
<dbReference type="RefSeq" id="WP_219535284.1">
    <property type="nucleotide sequence ID" value="NZ_JAHKRM010000025.1"/>
</dbReference>
<evidence type="ECO:0000256" key="3">
    <source>
        <dbReference type="ARBA" id="ARBA00023002"/>
    </source>
</evidence>
<keyword evidence="3 6" id="KW-0560">Oxidoreductase</keyword>
<feature type="domain" description="Acyl-CoA dehydrogenase/oxidase C-terminal" evidence="4">
    <location>
        <begin position="226"/>
        <end position="363"/>
    </location>
</feature>
<proteinExistence type="predicted"/>
<dbReference type="PANTHER" id="PTHR43884">
    <property type="entry name" value="ACYL-COA DEHYDROGENASE"/>
    <property type="match status" value="1"/>
</dbReference>
<keyword evidence="2" id="KW-0274">FAD</keyword>
<gene>
    <name evidence="6" type="ORF">ACFSJ0_21560</name>
</gene>
<dbReference type="EMBL" id="JBHUCM010000017">
    <property type="protein sequence ID" value="MFD1539656.1"/>
    <property type="molecule type" value="Genomic_DNA"/>
</dbReference>
<dbReference type="EC" id="1.-.-.-" evidence="6"/>
<evidence type="ECO:0000256" key="2">
    <source>
        <dbReference type="ARBA" id="ARBA00022827"/>
    </source>
</evidence>
<comment type="caution">
    <text evidence="6">The sequence shown here is derived from an EMBL/GenBank/DDBJ whole genome shotgun (WGS) entry which is preliminary data.</text>
</comment>
<sequence length="374" mass="39034">MLDVDPALLGDTDERKQLREVLRDFFTEAAASQDVREHLTTGRGHDPALWARMATELGVQGLVIPEEYGGSGFSFAELAVVFEEAGRALLCAPLLSTTVLATYALLLSGDREACARYLPGIAEGTLTATVAGFDEGGGGLRATPGKGGWVGSGAADFVLDGCGADLILVAARTADGAGLFACERGAEGLTRTARTVLDGTRPQALVTFADTPFTQIGQPGSAVAITGRVLDIGRAALAAEQVGGSAHALDATVSYVLQRRQFGRQIGSFQAIKHRLADLLVEIEAARSAAVYAVACVTASAEHLPVAASTAKVVCSGVYRQATAEYVQLHGGIGFTWEHPAHLYLRRARAAEVLFGTADDHRARLGGLLGFTVA</sequence>
<reference evidence="7" key="1">
    <citation type="journal article" date="2019" name="Int. J. Syst. Evol. Microbiol.">
        <title>The Global Catalogue of Microorganisms (GCM) 10K type strain sequencing project: providing services to taxonomists for standard genome sequencing and annotation.</title>
        <authorList>
            <consortium name="The Broad Institute Genomics Platform"/>
            <consortium name="The Broad Institute Genome Sequencing Center for Infectious Disease"/>
            <person name="Wu L."/>
            <person name="Ma J."/>
        </authorList>
    </citation>
    <scope>NUCLEOTIDE SEQUENCE [LARGE SCALE GENOMIC DNA]</scope>
    <source>
        <strain evidence="7">CGMCC 1.15399</strain>
    </source>
</reference>
<evidence type="ECO:0000256" key="1">
    <source>
        <dbReference type="ARBA" id="ARBA00022630"/>
    </source>
</evidence>
<protein>
    <submittedName>
        <fullName evidence="6">Acyl-CoA dehydrogenase family protein</fullName>
        <ecNumber evidence="6">1.-.-.-</ecNumber>
    </submittedName>
</protein>